<sequence length="182" mass="20533">MKELYHEEQKILSDYVGKVKNKDLSMEDAVGIAVNYKDLLDQSKVITRISDRLQKKLDHANQKIKSQNSEIQKKNSELEVTIDQLDKMTVGKKASRIMFVIAIVVFVAEEQFLSPVIQDYVGGDYLGLALLLIIAMILKFFEGGLEKYFLKQTKNKILGNTSSAQKNQGVANKSNLSYVEGK</sequence>
<keyword evidence="2" id="KW-0812">Transmembrane</keyword>
<protein>
    <recommendedName>
        <fullName evidence="5">Holin of 3TMs, for gene-transfer release</fullName>
    </recommendedName>
</protein>
<feature type="coiled-coil region" evidence="1">
    <location>
        <begin position="50"/>
        <end position="88"/>
    </location>
</feature>
<proteinExistence type="predicted"/>
<reference evidence="3" key="1">
    <citation type="submission" date="2022-09" db="EMBL/GenBank/DDBJ databases">
        <title>Comparative genomics and taxonomic characterization of three novel marine species of genus Reichenbachiella exhibiting antioxidant and polysaccharide degradation activities.</title>
        <authorList>
            <person name="Muhammad N."/>
            <person name="Lee Y.-J."/>
            <person name="Ko J."/>
            <person name="Kim S.-G."/>
        </authorList>
    </citation>
    <scope>NUCLEOTIDE SEQUENCE</scope>
    <source>
        <strain evidence="3">BKB1-1</strain>
    </source>
</reference>
<evidence type="ECO:0000256" key="1">
    <source>
        <dbReference type="SAM" id="Coils"/>
    </source>
</evidence>
<keyword evidence="1" id="KW-0175">Coiled coil</keyword>
<evidence type="ECO:0000256" key="2">
    <source>
        <dbReference type="SAM" id="Phobius"/>
    </source>
</evidence>
<feature type="transmembrane region" description="Helical" evidence="2">
    <location>
        <begin position="97"/>
        <end position="117"/>
    </location>
</feature>
<evidence type="ECO:0000313" key="3">
    <source>
        <dbReference type="EMBL" id="UXP31974.1"/>
    </source>
</evidence>
<keyword evidence="2" id="KW-1133">Transmembrane helix</keyword>
<keyword evidence="4" id="KW-1185">Reference proteome</keyword>
<name>A0ABY6CN82_9BACT</name>
<evidence type="ECO:0000313" key="4">
    <source>
        <dbReference type="Proteomes" id="UP001065174"/>
    </source>
</evidence>
<organism evidence="3 4">
    <name type="scientific">Reichenbachiella agarivorans</name>
    <dbReference type="NCBI Taxonomy" id="2979464"/>
    <lineage>
        <taxon>Bacteria</taxon>
        <taxon>Pseudomonadati</taxon>
        <taxon>Bacteroidota</taxon>
        <taxon>Cytophagia</taxon>
        <taxon>Cytophagales</taxon>
        <taxon>Reichenbachiellaceae</taxon>
        <taxon>Reichenbachiella</taxon>
    </lineage>
</organism>
<keyword evidence="2" id="KW-0472">Membrane</keyword>
<dbReference type="Proteomes" id="UP001065174">
    <property type="component" value="Chromosome"/>
</dbReference>
<evidence type="ECO:0008006" key="5">
    <source>
        <dbReference type="Google" id="ProtNLM"/>
    </source>
</evidence>
<gene>
    <name evidence="3" type="ORF">N6H18_16640</name>
</gene>
<dbReference type="RefSeq" id="WP_262309413.1">
    <property type="nucleotide sequence ID" value="NZ_CP106679.1"/>
</dbReference>
<dbReference type="EMBL" id="CP106679">
    <property type="protein sequence ID" value="UXP31974.1"/>
    <property type="molecule type" value="Genomic_DNA"/>
</dbReference>
<accession>A0ABY6CN82</accession>
<feature type="transmembrane region" description="Helical" evidence="2">
    <location>
        <begin position="123"/>
        <end position="141"/>
    </location>
</feature>